<sequence length="522" mass="57712">MDQEQETGSVRPTDLAHEPDFHIGAMQVRPSLRVVTSEQGEEVVLEPRVMQVLVELAKARGSIVSRDDLTARCWGGQVVGDGSINRVISLLRGLAADMPHADFSIETVPKVGYRLIAESNTADDREAASTVQRSGSIDRRGALLGGIAAAAVIAIGGAGYSMLGNRRIPREAQQFFERGMQAMREDDGPQYPYAASQFRESVRVAPEFADGWGMLALAYQFGSSYQPDEEQDAAEMRIRSAADRAFALDTDNPAASAALAWREPVFRNWADAEEKWRALIAHFDELAVARWGLAWVLYEVGRTREAAEELAPYAQVVNRPHTLAQLYWDAGRTDEAEMVIEQALATRPRDTATWFTQYWIYLRSGQEARALSMVADQSARPLGIPDGEFGRLRATATAYAERTPAAIEEAMSANLLAATQGRRFCESAIEVACELGRTSTAFDLTESYFFDPRFFTGGNRFREHSSVYVSAPRTGFLLAPACRPMFASPRYTEILSEIGLAEYWEQTGTTPDRWPVIVAARA</sequence>
<reference evidence="5 6" key="1">
    <citation type="submission" date="2021-04" db="EMBL/GenBank/DDBJ databases">
        <authorList>
            <person name="Pira H."/>
            <person name="Risdian C."/>
            <person name="Wink J."/>
        </authorList>
    </citation>
    <scope>NUCLEOTIDE SEQUENCE [LARGE SCALE GENOMIC DNA]</scope>
    <source>
        <strain evidence="5 6">WH131</strain>
    </source>
</reference>
<dbReference type="PROSITE" id="PS51755">
    <property type="entry name" value="OMPR_PHOB"/>
    <property type="match status" value="1"/>
</dbReference>
<evidence type="ECO:0000256" key="2">
    <source>
        <dbReference type="PROSITE-ProRule" id="PRU01091"/>
    </source>
</evidence>
<dbReference type="EMBL" id="JAGSPB010000001">
    <property type="protein sequence ID" value="MBV7264933.1"/>
    <property type="molecule type" value="Genomic_DNA"/>
</dbReference>
<protein>
    <submittedName>
        <fullName evidence="5">Winged helix-turn-helix domain-containing protein</fullName>
    </submittedName>
</protein>
<feature type="domain" description="OmpR/PhoB-type" evidence="4">
    <location>
        <begin position="18"/>
        <end position="117"/>
    </location>
</feature>
<dbReference type="Pfam" id="PF00486">
    <property type="entry name" value="Trans_reg_C"/>
    <property type="match status" value="1"/>
</dbReference>
<proteinExistence type="predicted"/>
<feature type="transmembrane region" description="Helical" evidence="3">
    <location>
        <begin position="142"/>
        <end position="163"/>
    </location>
</feature>
<dbReference type="SMART" id="SM00862">
    <property type="entry name" value="Trans_reg_C"/>
    <property type="match status" value="1"/>
</dbReference>
<comment type="caution">
    <text evidence="5">The sequence shown here is derived from an EMBL/GenBank/DDBJ whole genome shotgun (WGS) entry which is preliminary data.</text>
</comment>
<keyword evidence="1 2" id="KW-0238">DNA-binding</keyword>
<organism evidence="5 6">
    <name type="scientific">Erythrobacter ani</name>
    <dbReference type="NCBI Taxonomy" id="2827235"/>
    <lineage>
        <taxon>Bacteria</taxon>
        <taxon>Pseudomonadati</taxon>
        <taxon>Pseudomonadota</taxon>
        <taxon>Alphaproteobacteria</taxon>
        <taxon>Sphingomonadales</taxon>
        <taxon>Erythrobacteraceae</taxon>
        <taxon>Erythrobacter/Porphyrobacter group</taxon>
        <taxon>Erythrobacter</taxon>
    </lineage>
</organism>
<dbReference type="Proteomes" id="UP000699975">
    <property type="component" value="Unassembled WGS sequence"/>
</dbReference>
<keyword evidence="6" id="KW-1185">Reference proteome</keyword>
<evidence type="ECO:0000259" key="4">
    <source>
        <dbReference type="PROSITE" id="PS51755"/>
    </source>
</evidence>
<keyword evidence="3" id="KW-1133">Transmembrane helix</keyword>
<gene>
    <name evidence="5" type="ORF">KCG45_01925</name>
</gene>
<dbReference type="InterPro" id="IPR011717">
    <property type="entry name" value="TPR-4"/>
</dbReference>
<evidence type="ECO:0000256" key="3">
    <source>
        <dbReference type="SAM" id="Phobius"/>
    </source>
</evidence>
<dbReference type="InterPro" id="IPR001867">
    <property type="entry name" value="OmpR/PhoB-type_DNA-bd"/>
</dbReference>
<feature type="DNA-binding region" description="OmpR/PhoB-type" evidence="2">
    <location>
        <begin position="18"/>
        <end position="117"/>
    </location>
</feature>
<name>A0ABS6SIV5_9SPHN</name>
<keyword evidence="3" id="KW-0472">Membrane</keyword>
<dbReference type="RefSeq" id="WP_218315458.1">
    <property type="nucleotide sequence ID" value="NZ_JAGSPB010000001.1"/>
</dbReference>
<dbReference type="CDD" id="cd00383">
    <property type="entry name" value="trans_reg_C"/>
    <property type="match status" value="1"/>
</dbReference>
<accession>A0ABS6SIV5</accession>
<keyword evidence="3" id="KW-0812">Transmembrane</keyword>
<dbReference type="Pfam" id="PF07721">
    <property type="entry name" value="TPR_4"/>
    <property type="match status" value="2"/>
</dbReference>
<evidence type="ECO:0000256" key="1">
    <source>
        <dbReference type="ARBA" id="ARBA00023125"/>
    </source>
</evidence>
<evidence type="ECO:0000313" key="5">
    <source>
        <dbReference type="EMBL" id="MBV7264933.1"/>
    </source>
</evidence>
<evidence type="ECO:0000313" key="6">
    <source>
        <dbReference type="Proteomes" id="UP000699975"/>
    </source>
</evidence>